<dbReference type="InterPro" id="IPR001810">
    <property type="entry name" value="F-box_dom"/>
</dbReference>
<proteinExistence type="predicted"/>
<name>A0AA37PE51_9PEZI</name>
<comment type="caution">
    <text evidence="2">The sequence shown here is derived from an EMBL/GenBank/DDBJ whole genome shotgun (WGS) entry which is preliminary data.</text>
</comment>
<dbReference type="EMBL" id="BQXU01000039">
    <property type="protein sequence ID" value="GKT50631.1"/>
    <property type="molecule type" value="Genomic_DNA"/>
</dbReference>
<gene>
    <name evidence="2" type="ORF">ColSpa_10812</name>
</gene>
<evidence type="ECO:0000313" key="3">
    <source>
        <dbReference type="Proteomes" id="UP001055115"/>
    </source>
</evidence>
<accession>A0AA37PE51</accession>
<dbReference type="RefSeq" id="XP_049132981.1">
    <property type="nucleotide sequence ID" value="XM_049277024.1"/>
</dbReference>
<reference evidence="2 3" key="1">
    <citation type="submission" date="2022-03" db="EMBL/GenBank/DDBJ databases">
        <title>Genome data of Colletotrichum spp.</title>
        <authorList>
            <person name="Utami Y.D."/>
            <person name="Hiruma K."/>
        </authorList>
    </citation>
    <scope>NUCLEOTIDE SEQUENCE [LARGE SCALE GENOMIC DNA]</scope>
    <source>
        <strain evidence="2 3">MAFF 239500</strain>
    </source>
</reference>
<dbReference type="AlphaFoldDB" id="A0AA37PE51"/>
<evidence type="ECO:0000259" key="1">
    <source>
        <dbReference type="PROSITE" id="PS50181"/>
    </source>
</evidence>
<dbReference type="SUPFAM" id="SSF81383">
    <property type="entry name" value="F-box domain"/>
    <property type="match status" value="1"/>
</dbReference>
<dbReference type="InterPro" id="IPR036047">
    <property type="entry name" value="F-box-like_dom_sf"/>
</dbReference>
<keyword evidence="3" id="KW-1185">Reference proteome</keyword>
<sequence length="384" mass="44001">MATPRSSSGPSTGPATIIDFIATAPFEISALVFSYLENCHLKALRLTCKKLANLMSPHLRFKRIFISAIPLNLQVFRAIAEHETFRRDVREIIWDDARYEKPPSDFVTFEGEYDDECVYPDEYPDNSDDDDDGPQKVPRGVPIWHFIRCKENVEYLEERRDNDVKTLPQHLEIFQQLDAQLPLDVAYAHYQELLKQQEQVLSTSAHVAAFKWALETGRFTNLKRITLTPAAHGILFKPLYPTPAIRALPYGFNYPLPRGWPASKDKEGADYEMWGREEDKDKWRGFRLVVSILAEQGHATSKITEMIFDGNHIQSGLTCGIFHTPEPCLEYDHLATVIKMQGFNTLRLNPHGLRGRRQQLHRLPQRAPEADIGGRLATLYLGDR</sequence>
<organism evidence="2 3">
    <name type="scientific">Colletotrichum spaethianum</name>
    <dbReference type="NCBI Taxonomy" id="700344"/>
    <lineage>
        <taxon>Eukaryota</taxon>
        <taxon>Fungi</taxon>
        <taxon>Dikarya</taxon>
        <taxon>Ascomycota</taxon>
        <taxon>Pezizomycotina</taxon>
        <taxon>Sordariomycetes</taxon>
        <taxon>Hypocreomycetidae</taxon>
        <taxon>Glomerellales</taxon>
        <taxon>Glomerellaceae</taxon>
        <taxon>Colletotrichum</taxon>
        <taxon>Colletotrichum spaethianum species complex</taxon>
    </lineage>
</organism>
<evidence type="ECO:0000313" key="2">
    <source>
        <dbReference type="EMBL" id="GKT50631.1"/>
    </source>
</evidence>
<dbReference type="GeneID" id="73331614"/>
<dbReference type="PROSITE" id="PS50181">
    <property type="entry name" value="FBOX"/>
    <property type="match status" value="1"/>
</dbReference>
<dbReference type="Proteomes" id="UP001055115">
    <property type="component" value="Unassembled WGS sequence"/>
</dbReference>
<feature type="domain" description="F-box" evidence="1">
    <location>
        <begin position="18"/>
        <end position="64"/>
    </location>
</feature>
<protein>
    <recommendedName>
        <fullName evidence="1">F-box domain-containing protein</fullName>
    </recommendedName>
</protein>